<comment type="catalytic activity">
    <reaction evidence="1">
        <text>[protein]-peptidylproline (omega=180) = [protein]-peptidylproline (omega=0)</text>
        <dbReference type="Rhea" id="RHEA:16237"/>
        <dbReference type="Rhea" id="RHEA-COMP:10747"/>
        <dbReference type="Rhea" id="RHEA-COMP:10748"/>
        <dbReference type="ChEBI" id="CHEBI:83833"/>
        <dbReference type="ChEBI" id="CHEBI:83834"/>
        <dbReference type="EC" id="5.2.1.8"/>
    </reaction>
</comment>
<evidence type="ECO:0000256" key="6">
    <source>
        <dbReference type="ARBA" id="ARBA00029569"/>
    </source>
</evidence>
<evidence type="ECO:0000313" key="8">
    <source>
        <dbReference type="EMBL" id="WXU00599.1"/>
    </source>
</evidence>
<dbReference type="AlphaFoldDB" id="A0AAU6PHY2"/>
<dbReference type="PANTHER" id="PTHR47861:SF4">
    <property type="entry name" value="FKBP-TYPE 16 KDA PEPTIDYL-PROLYL CIS-TRANS ISOMERASE"/>
    <property type="match status" value="1"/>
</dbReference>
<dbReference type="SUPFAM" id="SSF54534">
    <property type="entry name" value="FKBP-like"/>
    <property type="match status" value="1"/>
</dbReference>
<dbReference type="PANTHER" id="PTHR47861">
    <property type="entry name" value="FKBP-TYPE PEPTIDYL-PROLYL CIS-TRANS ISOMERASE SLYD"/>
    <property type="match status" value="1"/>
</dbReference>
<comment type="similarity">
    <text evidence="2">Belongs to the FKBP-type PPIase family.</text>
</comment>
<dbReference type="Gene3D" id="2.40.10.330">
    <property type="match status" value="1"/>
</dbReference>
<accession>A0AAU6PHY2</accession>
<evidence type="ECO:0000256" key="4">
    <source>
        <dbReference type="ARBA" id="ARBA00023110"/>
    </source>
</evidence>
<name>A0AAU6PHY2_9GAMM</name>
<evidence type="ECO:0000259" key="7">
    <source>
        <dbReference type="Pfam" id="PF00254"/>
    </source>
</evidence>
<reference evidence="8" key="1">
    <citation type="submission" date="2023-10" db="EMBL/GenBank/DDBJ databases">
        <title>The first scallop-associated chemosynthetic bacterial symbiont.</title>
        <authorList>
            <person name="Lin Y.-T."/>
            <person name="Sun J."/>
            <person name="Ip J.C.-H."/>
            <person name="He X."/>
            <person name="Gao Z.-M."/>
            <person name="Perez M."/>
            <person name="Xu T."/>
            <person name="Qian P.-Y."/>
            <person name="Qiu J.-W."/>
        </authorList>
    </citation>
    <scope>NUCLEOTIDE SEQUENCE</scope>
    <source>
        <strain evidence="8">Gill1</strain>
    </source>
</reference>
<dbReference type="InterPro" id="IPR046357">
    <property type="entry name" value="PPIase_dom_sf"/>
</dbReference>
<dbReference type="InterPro" id="IPR048261">
    <property type="entry name" value="SlpA/SlyD-like_ins_sf"/>
</dbReference>
<dbReference type="InterPro" id="IPR001179">
    <property type="entry name" value="PPIase_FKBP_dom"/>
</dbReference>
<keyword evidence="4" id="KW-0697">Rotamase</keyword>
<dbReference type="EMBL" id="CP138327">
    <property type="protein sequence ID" value="WXU00599.1"/>
    <property type="molecule type" value="Genomic_DNA"/>
</dbReference>
<dbReference type="GO" id="GO:0003755">
    <property type="term" value="F:peptidyl-prolyl cis-trans isomerase activity"/>
    <property type="evidence" value="ECO:0007669"/>
    <property type="project" value="UniProtKB-KW"/>
</dbReference>
<keyword evidence="5 8" id="KW-0413">Isomerase</keyword>
<feature type="domain" description="PPIase FKBP-type" evidence="7">
    <location>
        <begin position="5"/>
        <end position="78"/>
    </location>
</feature>
<sequence length="135" mass="14772">MAKYKILYKLTHASGELVDESGDTPFEFEIGDGQLDLCLESCIEEAEVGVLRTFLLGADEAFGASYNEAIQVMNRAEFPKELAIEVKNGVEFETPAGDSYVGCIDKIDGDNITVNFNHPLAGCDVSFQVEVLEKL</sequence>
<dbReference type="Gene3D" id="3.10.50.40">
    <property type="match status" value="1"/>
</dbReference>
<dbReference type="EC" id="5.2.1.8" evidence="3"/>
<gene>
    <name evidence="8" type="primary">fkpB</name>
    <name evidence="8" type="ORF">Ctma_1325</name>
</gene>
<dbReference type="Pfam" id="PF00254">
    <property type="entry name" value="FKBP_C"/>
    <property type="match status" value="1"/>
</dbReference>
<proteinExistence type="inferred from homology"/>
<evidence type="ECO:0000256" key="3">
    <source>
        <dbReference type="ARBA" id="ARBA00013194"/>
    </source>
</evidence>
<evidence type="ECO:0000256" key="5">
    <source>
        <dbReference type="ARBA" id="ARBA00023235"/>
    </source>
</evidence>
<protein>
    <recommendedName>
        <fullName evidence="3">peptidylprolyl isomerase</fullName>
        <ecNumber evidence="3">5.2.1.8</ecNumber>
    </recommendedName>
    <alternativeName>
        <fullName evidence="6">Rotamase</fullName>
    </alternativeName>
</protein>
<organism evidence="8">
    <name type="scientific">Catillopecten margaritatus gill symbiont</name>
    <dbReference type="NCBI Taxonomy" id="3083288"/>
    <lineage>
        <taxon>Bacteria</taxon>
        <taxon>Pseudomonadati</taxon>
        <taxon>Pseudomonadota</taxon>
        <taxon>Gammaproteobacteria</taxon>
        <taxon>sulfur-oxidizing symbionts</taxon>
    </lineage>
</organism>
<evidence type="ECO:0000256" key="2">
    <source>
        <dbReference type="ARBA" id="ARBA00006577"/>
    </source>
</evidence>
<evidence type="ECO:0000256" key="1">
    <source>
        <dbReference type="ARBA" id="ARBA00000971"/>
    </source>
</evidence>